<keyword evidence="4" id="KW-0067">ATP-binding</keyword>
<dbReference type="Proteomes" id="UP001299970">
    <property type="component" value="Unassembled WGS sequence"/>
</dbReference>
<dbReference type="SUPFAM" id="SSF56112">
    <property type="entry name" value="Protein kinase-like (PK-like)"/>
    <property type="match status" value="1"/>
</dbReference>
<dbReference type="InterPro" id="IPR011009">
    <property type="entry name" value="Kinase-like_dom_sf"/>
</dbReference>
<evidence type="ECO:0000256" key="4">
    <source>
        <dbReference type="ARBA" id="ARBA00022840"/>
    </source>
</evidence>
<comment type="caution">
    <text evidence="8">The sequence shown here is derived from an EMBL/GenBank/DDBJ whole genome shotgun (WGS) entry which is preliminary data.</text>
</comment>
<dbReference type="PANTHER" id="PTHR43289">
    <property type="entry name" value="MITOGEN-ACTIVATED PROTEIN KINASE KINASE KINASE 20-RELATED"/>
    <property type="match status" value="1"/>
</dbReference>
<dbReference type="GO" id="GO:0004674">
    <property type="term" value="F:protein serine/threonine kinase activity"/>
    <property type="evidence" value="ECO:0007669"/>
    <property type="project" value="UniProtKB-KW"/>
</dbReference>
<feature type="compositionally biased region" description="Pro residues" evidence="5">
    <location>
        <begin position="272"/>
        <end position="310"/>
    </location>
</feature>
<dbReference type="CDD" id="cd14014">
    <property type="entry name" value="STKc_PknB_like"/>
    <property type="match status" value="1"/>
</dbReference>
<keyword evidence="3 8" id="KW-0418">Kinase</keyword>
<dbReference type="Gene3D" id="3.30.200.20">
    <property type="entry name" value="Phosphorylase Kinase, domain 1"/>
    <property type="match status" value="1"/>
</dbReference>
<organism evidence="8 9">
    <name type="scientific">Pseudonocardia alaniniphila</name>
    <dbReference type="NCBI Taxonomy" id="75291"/>
    <lineage>
        <taxon>Bacteria</taxon>
        <taxon>Bacillati</taxon>
        <taxon>Actinomycetota</taxon>
        <taxon>Actinomycetes</taxon>
        <taxon>Pseudonocardiales</taxon>
        <taxon>Pseudonocardiaceae</taxon>
        <taxon>Pseudonocardia</taxon>
    </lineage>
</organism>
<dbReference type="Pfam" id="PF00069">
    <property type="entry name" value="Pkinase"/>
    <property type="match status" value="1"/>
</dbReference>
<keyword evidence="1" id="KW-0808">Transferase</keyword>
<feature type="region of interest" description="Disordered" evidence="5">
    <location>
        <begin position="253"/>
        <end position="319"/>
    </location>
</feature>
<reference evidence="8 9" key="1">
    <citation type="submission" date="2022-03" db="EMBL/GenBank/DDBJ databases">
        <title>Pseudonocardia alaer sp. nov., a novel actinomycete isolated from reed forest soil.</title>
        <authorList>
            <person name="Wang L."/>
        </authorList>
    </citation>
    <scope>NUCLEOTIDE SEQUENCE [LARGE SCALE GENOMIC DNA]</scope>
    <source>
        <strain evidence="8 9">Y-16303</strain>
    </source>
</reference>
<evidence type="ECO:0000256" key="3">
    <source>
        <dbReference type="ARBA" id="ARBA00022777"/>
    </source>
</evidence>
<sequence length="554" mass="55648">MGRVLLGVDDGDRRAALRVVHPQLAAQPGFRERFRREVQLAATAPPWFAAAVLDAGPDGDPPWLATAYVEGPTLQAYVEANGPLSRQGTVALAVRMADGLVALHGAGLAHGDLRPSNVVLAEDGPRLMDFGVARAAQPPAGAPQTGHVVAGPDFLAPEQVAGHRDVGPAADIFSFGSLIGFAAMGRSPFAADSVPGVMHRVSHTAPDLGPIDGPLRDAVLACLTKDPAARPTAARLRDLLRLLDQPEPAAAPAAVAAPAGPPRVTAARVPVPHAPAPAGPPPAVSVPAPAAPPSPVPAPPVPVPARPAPAPGGAAPARAGTAPIPPSPVPLGAIPVPRTPDRSGPSTFVGAPVLLPERPARGLGSLTRRQWGIIAAVVVAALAGAGIALAAVFTVGGGDAGAPAAEGPGSTASAAPSADSAGSTDPDVTVIDGETDHRFGTGSAQFVTPSRNIACRMSTGNVRCDVVQRTWEVPPPPADCTQSYGTGAILAGSGKGQLSCVGDTLADSSLSVLDYGQGVRFGDVVCVSKESGMRCENPGTGHGFNVARASYELF</sequence>
<feature type="compositionally biased region" description="Low complexity" evidence="5">
    <location>
        <begin position="402"/>
        <end position="427"/>
    </location>
</feature>
<evidence type="ECO:0000256" key="6">
    <source>
        <dbReference type="SAM" id="Phobius"/>
    </source>
</evidence>
<proteinExistence type="predicted"/>
<evidence type="ECO:0000259" key="7">
    <source>
        <dbReference type="PROSITE" id="PS50011"/>
    </source>
</evidence>
<dbReference type="InterPro" id="IPR000719">
    <property type="entry name" value="Prot_kinase_dom"/>
</dbReference>
<feature type="transmembrane region" description="Helical" evidence="6">
    <location>
        <begin position="371"/>
        <end position="393"/>
    </location>
</feature>
<keyword evidence="9" id="KW-1185">Reference proteome</keyword>
<evidence type="ECO:0000256" key="5">
    <source>
        <dbReference type="SAM" id="MobiDB-lite"/>
    </source>
</evidence>
<evidence type="ECO:0000313" key="9">
    <source>
        <dbReference type="Proteomes" id="UP001299970"/>
    </source>
</evidence>
<feature type="compositionally biased region" description="Low complexity" evidence="5">
    <location>
        <begin position="253"/>
        <end position="271"/>
    </location>
</feature>
<accession>A0ABS9TGI8</accession>
<dbReference type="PROSITE" id="PS50011">
    <property type="entry name" value="PROTEIN_KINASE_DOM"/>
    <property type="match status" value="1"/>
</dbReference>
<keyword evidence="2" id="KW-0547">Nucleotide-binding</keyword>
<name>A0ABS9TGI8_9PSEU</name>
<feature type="domain" description="Protein kinase" evidence="7">
    <location>
        <begin position="1"/>
        <end position="243"/>
    </location>
</feature>
<keyword evidence="6" id="KW-0472">Membrane</keyword>
<dbReference type="Pfam" id="PF20341">
    <property type="entry name" value="DUF6636"/>
    <property type="match status" value="1"/>
</dbReference>
<dbReference type="Gene3D" id="1.10.510.10">
    <property type="entry name" value="Transferase(Phosphotransferase) domain 1"/>
    <property type="match status" value="1"/>
</dbReference>
<feature type="region of interest" description="Disordered" evidence="5">
    <location>
        <begin position="402"/>
        <end position="428"/>
    </location>
</feature>
<gene>
    <name evidence="8" type="ORF">MMF94_18230</name>
</gene>
<dbReference type="InterPro" id="IPR046576">
    <property type="entry name" value="DUF6636"/>
</dbReference>
<evidence type="ECO:0000256" key="2">
    <source>
        <dbReference type="ARBA" id="ARBA00022741"/>
    </source>
</evidence>
<keyword evidence="8" id="KW-0723">Serine/threonine-protein kinase</keyword>
<evidence type="ECO:0000313" key="8">
    <source>
        <dbReference type="EMBL" id="MCH6167627.1"/>
    </source>
</evidence>
<dbReference type="PANTHER" id="PTHR43289:SF34">
    <property type="entry name" value="SERINE_THREONINE-PROTEIN KINASE YBDM-RELATED"/>
    <property type="match status" value="1"/>
</dbReference>
<keyword evidence="6" id="KW-0812">Transmembrane</keyword>
<protein>
    <submittedName>
        <fullName evidence="8">Serine/threonine protein kinase</fullName>
    </submittedName>
</protein>
<dbReference type="EMBL" id="JAKXMK010000015">
    <property type="protein sequence ID" value="MCH6167627.1"/>
    <property type="molecule type" value="Genomic_DNA"/>
</dbReference>
<evidence type="ECO:0000256" key="1">
    <source>
        <dbReference type="ARBA" id="ARBA00022679"/>
    </source>
</evidence>
<keyword evidence="6" id="KW-1133">Transmembrane helix</keyword>